<reference evidence="2 3" key="1">
    <citation type="submission" date="2023-10" db="EMBL/GenBank/DDBJ databases">
        <title>Draft Genome Sequence of Candida saopaulonensis from a very Premature Infant with Sepsis.</title>
        <authorList>
            <person name="Ning Y."/>
            <person name="Dai R."/>
            <person name="Xiao M."/>
            <person name="Xu Y."/>
            <person name="Yan Q."/>
            <person name="Zhang L."/>
        </authorList>
    </citation>
    <scope>NUCLEOTIDE SEQUENCE [LARGE SCALE GENOMIC DNA]</scope>
    <source>
        <strain evidence="2 3">19XY460</strain>
    </source>
</reference>
<dbReference type="KEGG" id="asau:88171660"/>
<evidence type="ECO:0008006" key="4">
    <source>
        <dbReference type="Google" id="ProtNLM"/>
    </source>
</evidence>
<dbReference type="RefSeq" id="XP_062875740.1">
    <property type="nucleotide sequence ID" value="XM_063019670.1"/>
</dbReference>
<keyword evidence="3" id="KW-1185">Reference proteome</keyword>
<dbReference type="PANTHER" id="PTHR15323:SF6">
    <property type="entry name" value="CELL DIVISION CYCLE PROTEIN 123 HOMOLOG"/>
    <property type="match status" value="1"/>
</dbReference>
<evidence type="ECO:0000313" key="2">
    <source>
        <dbReference type="EMBL" id="WPK23353.1"/>
    </source>
</evidence>
<evidence type="ECO:0000256" key="1">
    <source>
        <dbReference type="ARBA" id="ARBA00011047"/>
    </source>
</evidence>
<accession>A0AAX4H4D3</accession>
<dbReference type="EMBL" id="CP138894">
    <property type="protein sequence ID" value="WPK23353.1"/>
    <property type="molecule type" value="Genomic_DNA"/>
</dbReference>
<protein>
    <recommendedName>
        <fullName evidence="4">Cell division cycle protein 123</fullName>
    </recommendedName>
</protein>
<dbReference type="AlphaFoldDB" id="A0AAX4H4D3"/>
<proteinExistence type="inferred from homology"/>
<dbReference type="GeneID" id="88171660"/>
<dbReference type="GO" id="GO:0005737">
    <property type="term" value="C:cytoplasm"/>
    <property type="evidence" value="ECO:0007669"/>
    <property type="project" value="TreeGrafter"/>
</dbReference>
<name>A0AAX4H4D3_9ASCO</name>
<dbReference type="Pfam" id="PF07065">
    <property type="entry name" value="D123"/>
    <property type="match status" value="1"/>
</dbReference>
<organism evidence="2 3">
    <name type="scientific">Australozyma saopauloensis</name>
    <dbReference type="NCBI Taxonomy" id="291208"/>
    <lineage>
        <taxon>Eukaryota</taxon>
        <taxon>Fungi</taxon>
        <taxon>Dikarya</taxon>
        <taxon>Ascomycota</taxon>
        <taxon>Saccharomycotina</taxon>
        <taxon>Pichiomycetes</taxon>
        <taxon>Metschnikowiaceae</taxon>
        <taxon>Australozyma</taxon>
    </lineage>
</organism>
<comment type="similarity">
    <text evidence="1">Belongs to the CDC123 family.</text>
</comment>
<dbReference type="Proteomes" id="UP001338582">
    <property type="component" value="Chromosome 1"/>
</dbReference>
<evidence type="ECO:0000313" key="3">
    <source>
        <dbReference type="Proteomes" id="UP001338582"/>
    </source>
</evidence>
<dbReference type="InterPro" id="IPR009772">
    <property type="entry name" value="CDC123"/>
</dbReference>
<dbReference type="PANTHER" id="PTHR15323">
    <property type="entry name" value="D123 PROTEIN"/>
    <property type="match status" value="1"/>
</dbReference>
<sequence>MTAHIFEETPVTCAQINACAYSHWSKYFEDHIPAAKIFKDVPQAFLEYLRSESIRLPNSAIIDRVEANSDNDYSDWEDEESSSIDPVAPFMDFHQELQSLVSKWRKVVVKLNWSAPKDAKWILINNSLECTCVNDIYLLLNASDHITHDLNGHIYDECEDKDTGESLEPELVIKKHISELNPALEFRLFVRGGEIIAASQRDLNHYQFLEGLKEKIHSTISKFHRNVLSQSKFPLRDYIMDVYIASPYDTVTIIDINPFTRKWDGLLFTWMELLEKDVDGIFELRLITETNMGAMGRKEHSESQVPIEVVDALLNSEAMAELAREWQKLQ</sequence>
<gene>
    <name evidence="2" type="ORF">PUMCH_000591</name>
</gene>